<reference evidence="1 2" key="1">
    <citation type="submission" date="2016-10" db="EMBL/GenBank/DDBJ databases">
        <title>Draft Genome Sequence of Rhizobacteria Flavobacterium johnsoniae CI04.</title>
        <authorList>
            <person name="Bravo J.I."/>
            <person name="Lozano G.L."/>
            <person name="Handelsman J."/>
        </authorList>
    </citation>
    <scope>NUCLEOTIDE SEQUENCE [LARGE SCALE GENOMIC DNA]</scope>
    <source>
        <strain evidence="1 2">CI04</strain>
    </source>
</reference>
<sequence>MNNVMDVTEDFGTLYHPKSALVFYESKGLDKEVYVEHFDMDKNGTPINAHPLTEREAGALAKALTTDKQKQTAFLNSCGILPTTILHINPSRDKGAVIWYTKSQKRPLYFIEGLGIPCGHGYVPPMVWQATKNSLRVFALLSNSRPTEKTSLYYAPFFNIYEDGRVCMGSVSIDIKNSASMEQFTRAWEDYFFNSYFSHLIGENSPVKGNCVSLWKDLTATGRAFPTTVLKKNNKTLNNLLS</sequence>
<name>A0A1J7CMU5_FLAJO</name>
<comment type="caution">
    <text evidence="1">The sequence shown here is derived from an EMBL/GenBank/DDBJ whole genome shotgun (WGS) entry which is preliminary data.</text>
</comment>
<protein>
    <submittedName>
        <fullName evidence="1">PRTRC system protein B</fullName>
    </submittedName>
</protein>
<proteinExistence type="predicted"/>
<evidence type="ECO:0000313" key="1">
    <source>
        <dbReference type="EMBL" id="OIV40962.1"/>
    </source>
</evidence>
<evidence type="ECO:0000313" key="2">
    <source>
        <dbReference type="Proteomes" id="UP000182826"/>
    </source>
</evidence>
<organism evidence="1 2">
    <name type="scientific">Flavobacterium johnsoniae</name>
    <name type="common">Cytophaga johnsonae</name>
    <dbReference type="NCBI Taxonomy" id="986"/>
    <lineage>
        <taxon>Bacteria</taxon>
        <taxon>Pseudomonadati</taxon>
        <taxon>Bacteroidota</taxon>
        <taxon>Flavobacteriia</taxon>
        <taxon>Flavobacteriales</taxon>
        <taxon>Flavobacteriaceae</taxon>
        <taxon>Flavobacterium</taxon>
    </lineage>
</organism>
<dbReference type="OrthoDB" id="1030341at2"/>
<dbReference type="AlphaFoldDB" id="A0A1J7CMU5"/>
<accession>A0A1J7CMU5</accession>
<dbReference type="InterPro" id="IPR032787">
    <property type="entry name" value="Prok-E2_D"/>
</dbReference>
<dbReference type="EMBL" id="MLFK01000009">
    <property type="protein sequence ID" value="OIV40962.1"/>
    <property type="molecule type" value="Genomic_DNA"/>
</dbReference>
<dbReference type="Pfam" id="PF14460">
    <property type="entry name" value="Prok-E2_D"/>
    <property type="match status" value="1"/>
</dbReference>
<dbReference type="RefSeq" id="WP_071638158.1">
    <property type="nucleotide sequence ID" value="NZ_MLFK01000009.1"/>
</dbReference>
<gene>
    <name evidence="1" type="ORF">BKM63_17325</name>
</gene>
<dbReference type="Proteomes" id="UP000182826">
    <property type="component" value="Unassembled WGS sequence"/>
</dbReference>
<keyword evidence="2" id="KW-1185">Reference proteome</keyword>